<sequence>MFVRLASRWWASSVTTTTQREISLTAVFGRDVRSMSSSAQKSSNEGASEDATARTLLDANAKRFDAALSGGRALEALLLGRSEDLRCVDVMCEHVGEACACRLARVVERRGVGLRVLDVSGNRLRALPSAIWGLKELEKLDASDNALTERDVPFDDLIERASETAPKLRELNLRGNVELVDGLGDRWRAVVDAMAKRGVRLTL</sequence>
<proteinExistence type="predicted"/>
<accession>Q01GD4</accession>
<dbReference type="SUPFAM" id="SSF52058">
    <property type="entry name" value="L domain-like"/>
    <property type="match status" value="1"/>
</dbReference>
<evidence type="ECO:0000313" key="7">
    <source>
        <dbReference type="EMBL" id="OUS42653.1"/>
    </source>
</evidence>
<dbReference type="PANTHER" id="PTHR45973">
    <property type="entry name" value="PROTEIN PHOSPHATASE 1 REGULATORY SUBUNIT SDS22-RELATED"/>
    <property type="match status" value="1"/>
</dbReference>
<name>Q01GD4_OSTTA</name>
<dbReference type="GO" id="GO:0005930">
    <property type="term" value="C:axoneme"/>
    <property type="evidence" value="ECO:0007669"/>
    <property type="project" value="UniProtKB-SubCell"/>
</dbReference>
<gene>
    <name evidence="7" type="ORF">BE221DRAFT_62296</name>
    <name evidence="6" type="ORF">OT_ostta01g02950</name>
</gene>
<dbReference type="AlphaFoldDB" id="Q01GD4"/>
<dbReference type="OrthoDB" id="1668230at2759"/>
<dbReference type="InterPro" id="IPR032675">
    <property type="entry name" value="LRR_dom_sf"/>
</dbReference>
<dbReference type="PANTHER" id="PTHR45973:SF9">
    <property type="entry name" value="LEUCINE-RICH REPEAT-CONTAINING PROTEIN 46"/>
    <property type="match status" value="1"/>
</dbReference>
<comment type="subcellular location">
    <subcellularLocation>
        <location evidence="1">Cytoplasm</location>
        <location evidence="1">Cytoskeleton</location>
        <location evidence="1">Cilium axoneme</location>
    </subcellularLocation>
</comment>
<evidence type="ECO:0000256" key="3">
    <source>
        <dbReference type="ARBA" id="ARBA00022737"/>
    </source>
</evidence>
<evidence type="ECO:0000256" key="2">
    <source>
        <dbReference type="ARBA" id="ARBA00022614"/>
    </source>
</evidence>
<dbReference type="RefSeq" id="XP_003074359.1">
    <property type="nucleotide sequence ID" value="XM_003074312.1"/>
</dbReference>
<dbReference type="Proteomes" id="UP000195557">
    <property type="component" value="Unassembled WGS sequence"/>
</dbReference>
<evidence type="ECO:0000313" key="6">
    <source>
        <dbReference type="EMBL" id="CAL50210.1"/>
    </source>
</evidence>
<dbReference type="InParanoid" id="Q01GD4"/>
<reference evidence="7" key="3">
    <citation type="submission" date="2017-04" db="EMBL/GenBank/DDBJ databases">
        <title>Population genomics of picophytoplankton unveils novel chromosome hypervariability.</title>
        <authorList>
            <consortium name="DOE Joint Genome Institute"/>
            <person name="Blanc-Mathieu R."/>
            <person name="Krasovec M."/>
            <person name="Hebrard M."/>
            <person name="Yau S."/>
            <person name="Desgranges E."/>
            <person name="Martin J."/>
            <person name="Schackwitz W."/>
            <person name="Kuo A."/>
            <person name="Salin G."/>
            <person name="Donnadieu C."/>
            <person name="Desdevises Y."/>
            <person name="Sanchez-Ferandin S."/>
            <person name="Moreau H."/>
            <person name="Rivals E."/>
            <person name="Grigoriev I.V."/>
            <person name="Grimsley N."/>
            <person name="Eyre-Walker A."/>
            <person name="Piganeau G."/>
        </authorList>
    </citation>
    <scope>NUCLEOTIDE SEQUENCE [LARGE SCALE GENOMIC DNA]</scope>
    <source>
        <strain evidence="7">RCC 1115</strain>
    </source>
</reference>
<dbReference type="EMBL" id="CAID01000001">
    <property type="protein sequence ID" value="CAL50210.1"/>
    <property type="molecule type" value="Genomic_DNA"/>
</dbReference>
<accession>A0A454XQD3</accession>
<organism evidence="6 8">
    <name type="scientific">Ostreococcus tauri</name>
    <name type="common">Marine green alga</name>
    <dbReference type="NCBI Taxonomy" id="70448"/>
    <lineage>
        <taxon>Eukaryota</taxon>
        <taxon>Viridiplantae</taxon>
        <taxon>Chlorophyta</taxon>
        <taxon>Mamiellophyceae</taxon>
        <taxon>Mamiellales</taxon>
        <taxon>Bathycoccaceae</taxon>
        <taxon>Ostreococcus</taxon>
    </lineage>
</organism>
<accession>A0A1Y5I3J7</accession>
<keyword evidence="3" id="KW-0677">Repeat</keyword>
<keyword evidence="5" id="KW-0966">Cell projection</keyword>
<dbReference type="GeneID" id="9834690"/>
<dbReference type="STRING" id="70448.Q01GD4"/>
<dbReference type="InterPro" id="IPR001611">
    <property type="entry name" value="Leu-rich_rpt"/>
</dbReference>
<reference evidence="6 8" key="1">
    <citation type="journal article" date="2006" name="Proc. Natl. Acad. Sci. U.S.A.">
        <title>Genome analysis of the smallest free-living eukaryote Ostreococcus tauri unveils many unique features.</title>
        <authorList>
            <person name="Derelle E."/>
            <person name="Ferraz C."/>
            <person name="Rombauts S."/>
            <person name="Rouze P."/>
            <person name="Worden A.Z."/>
            <person name="Robbens S."/>
            <person name="Partensky F."/>
            <person name="Degroeve S."/>
            <person name="Echeynie S."/>
            <person name="Cooke R."/>
            <person name="Saeys Y."/>
            <person name="Wuyts J."/>
            <person name="Jabbari K."/>
            <person name="Bowler C."/>
            <person name="Panaud O."/>
            <person name="Piegu B."/>
            <person name="Ball S.G."/>
            <person name="Ral J.-P."/>
            <person name="Bouget F.-Y."/>
            <person name="Piganeau G."/>
            <person name="De Baets B."/>
            <person name="Picard A."/>
            <person name="Delseny M."/>
            <person name="Demaille J."/>
            <person name="Van de Peer Y."/>
            <person name="Moreau H."/>
        </authorList>
    </citation>
    <scope>NUCLEOTIDE SEQUENCE [LARGE SCALE GENOMIC DNA]</scope>
    <source>
        <strain evidence="6 8">OTTH0595</strain>
    </source>
</reference>
<dbReference type="KEGG" id="ota:OT_ostta01g02950"/>
<dbReference type="Pfam" id="PF00560">
    <property type="entry name" value="LRR_1"/>
    <property type="match status" value="1"/>
</dbReference>
<reference evidence="6" key="2">
    <citation type="journal article" date="2014" name="BMC Genomics">
        <title>An improved genome of the model marine alga Ostreococcus tauri unfolds by assessing Illumina de novo assemblies.</title>
        <authorList>
            <person name="Blanc-Mathieu R."/>
            <person name="Verhelst B."/>
            <person name="Derelle E."/>
            <person name="Rombauts S."/>
            <person name="Bouget F.Y."/>
            <person name="Carre I."/>
            <person name="Chateau A."/>
            <person name="Eyre-Walker A."/>
            <person name="Grimsley N."/>
            <person name="Moreau H."/>
            <person name="Piegu B."/>
            <person name="Rivals E."/>
            <person name="Schackwitz W."/>
            <person name="Van de Peer Y."/>
            <person name="Piganeau G."/>
        </authorList>
    </citation>
    <scope>NUCLEOTIDE SEQUENCE</scope>
    <source>
        <strain evidence="6">RCC4221</strain>
    </source>
</reference>
<keyword evidence="4" id="KW-0969">Cilium</keyword>
<protein>
    <submittedName>
        <fullName evidence="6">Leucine-rich repeat</fullName>
    </submittedName>
</protein>
<dbReference type="InterPro" id="IPR050576">
    <property type="entry name" value="Cilia_flagella_integrity"/>
</dbReference>
<keyword evidence="2" id="KW-0433">Leucine-rich repeat</keyword>
<dbReference type="EMBL" id="KZ155838">
    <property type="protein sequence ID" value="OUS42653.1"/>
    <property type="molecule type" value="Genomic_DNA"/>
</dbReference>
<keyword evidence="8" id="KW-1185">Reference proteome</keyword>
<evidence type="ECO:0000256" key="4">
    <source>
        <dbReference type="ARBA" id="ARBA00023069"/>
    </source>
</evidence>
<evidence type="ECO:0000313" key="8">
    <source>
        <dbReference type="Proteomes" id="UP000009170"/>
    </source>
</evidence>
<dbReference type="Proteomes" id="UP000009170">
    <property type="component" value="Unassembled WGS sequence"/>
</dbReference>
<evidence type="ECO:0000256" key="5">
    <source>
        <dbReference type="ARBA" id="ARBA00023273"/>
    </source>
</evidence>
<evidence type="ECO:0000256" key="1">
    <source>
        <dbReference type="ARBA" id="ARBA00004430"/>
    </source>
</evidence>
<dbReference type="OMA" id="RCFASIT"/>
<dbReference type="Gene3D" id="3.80.10.10">
    <property type="entry name" value="Ribonuclease Inhibitor"/>
    <property type="match status" value="1"/>
</dbReference>